<evidence type="ECO:0000256" key="2">
    <source>
        <dbReference type="ARBA" id="ARBA00023157"/>
    </source>
</evidence>
<organism evidence="6 7">
    <name type="scientific">Durusdinium trenchii</name>
    <dbReference type="NCBI Taxonomy" id="1381693"/>
    <lineage>
        <taxon>Eukaryota</taxon>
        <taxon>Sar</taxon>
        <taxon>Alveolata</taxon>
        <taxon>Dinophyceae</taxon>
        <taxon>Suessiales</taxon>
        <taxon>Symbiodiniaceae</taxon>
        <taxon>Durusdinium</taxon>
    </lineage>
</organism>
<keyword evidence="2" id="KW-1015">Disulfide bond</keyword>
<feature type="domain" description="Galactosyltransferase C-terminal" evidence="5">
    <location>
        <begin position="298"/>
        <end position="348"/>
    </location>
</feature>
<accession>A0ABP0N4Z8</accession>
<keyword evidence="1" id="KW-0808">Transferase</keyword>
<sequence length="650" mass="72455">MPRRKTNSLDFASRFLLRCFAFWAAPLVLVVLLIAAHPDEGPSAWYEEKSSMLAVFGITMLSVLGVFAHSLMDSGQLGSACLLFNMIMQLLMVTLFLSGASSPPSSESLRTGDLAVLPADAHASVGYLRGRLPGDGEGRISVVLPCLNESEFTIQTVQSFCNRTPAEVLQEIIVVDDGSQPPLSIELQRRIQPNCRLRVLRHDDGPRGLMIAKQTGGDAAKGEFIGFYDCHVAPRRGWYKETIQLLKEKSRRLVIPMIGALNIDTWDEIPNGGYVGKCWVNFNADWWWYDDESAYSPVISGGLVATTRSWWQESGGFDPGMHGWGGENTEQPIRTWLCGGDVVRAKSSIVAHMWRTEKDKRTIARYKIRQKYDNVARTAAAWWDEFLPKFRGGNEPHVDVSKTMELKKRLGCKPFAYFLHRFRKVYLQSGMLPEKVFRIRSSSTGKCLRRQNRGYLLSDCSGGTWLHHGNMIPEAFPKPEALSRLIQSADDDANLETNCGGHKVTGGCSACPQGHGSEWCHADCQWVFAVCMSRAEAAKVSAQPLETCCSGIREWNSLDCWADLTGKGPETALCDITGRSSPQQFMFDDDGRIWHSTGECLGVKDGEELKKGHCASAEKWEIVDAFEPFETQTYKKAVVKYGLTEDTPDH</sequence>
<evidence type="ECO:0000259" key="5">
    <source>
        <dbReference type="Pfam" id="PF02709"/>
    </source>
</evidence>
<name>A0ABP0N4Z8_9DINO</name>
<keyword evidence="3" id="KW-0812">Transmembrane</keyword>
<evidence type="ECO:0000259" key="4">
    <source>
        <dbReference type="Pfam" id="PF00535"/>
    </source>
</evidence>
<dbReference type="Proteomes" id="UP001642484">
    <property type="component" value="Unassembled WGS sequence"/>
</dbReference>
<dbReference type="Pfam" id="PF02709">
    <property type="entry name" value="Glyco_transf_7C"/>
    <property type="match status" value="1"/>
</dbReference>
<evidence type="ECO:0008006" key="8">
    <source>
        <dbReference type="Google" id="ProtNLM"/>
    </source>
</evidence>
<keyword evidence="7" id="KW-1185">Reference proteome</keyword>
<dbReference type="EMBL" id="CAXAMN010021363">
    <property type="protein sequence ID" value="CAK9058709.1"/>
    <property type="molecule type" value="Genomic_DNA"/>
</dbReference>
<keyword evidence="3" id="KW-0472">Membrane</keyword>
<dbReference type="PANTHER" id="PTHR11675:SF126">
    <property type="entry name" value="RICIN B LECTIN DOMAIN-CONTAINING PROTEIN"/>
    <property type="match status" value="1"/>
</dbReference>
<keyword evidence="3" id="KW-1133">Transmembrane helix</keyword>
<evidence type="ECO:0000256" key="3">
    <source>
        <dbReference type="SAM" id="Phobius"/>
    </source>
</evidence>
<dbReference type="PANTHER" id="PTHR11675">
    <property type="entry name" value="N-ACETYLGALACTOSAMINYLTRANSFERASE"/>
    <property type="match status" value="1"/>
</dbReference>
<reference evidence="6 7" key="1">
    <citation type="submission" date="2024-02" db="EMBL/GenBank/DDBJ databases">
        <authorList>
            <person name="Chen Y."/>
            <person name="Shah S."/>
            <person name="Dougan E. K."/>
            <person name="Thang M."/>
            <person name="Chan C."/>
        </authorList>
    </citation>
    <scope>NUCLEOTIDE SEQUENCE [LARGE SCALE GENOMIC DNA]</scope>
</reference>
<feature type="transmembrane region" description="Helical" evidence="3">
    <location>
        <begin position="50"/>
        <end position="68"/>
    </location>
</feature>
<evidence type="ECO:0000256" key="1">
    <source>
        <dbReference type="ARBA" id="ARBA00022679"/>
    </source>
</evidence>
<feature type="domain" description="Glycosyltransferase 2-like" evidence="4">
    <location>
        <begin position="141"/>
        <end position="270"/>
    </location>
</feature>
<feature type="transmembrane region" description="Helical" evidence="3">
    <location>
        <begin position="80"/>
        <end position="100"/>
    </location>
</feature>
<protein>
    <recommendedName>
        <fullName evidence="8">Polypeptide N-acetylgalactosaminyltransferase</fullName>
    </recommendedName>
</protein>
<dbReference type="Pfam" id="PF00535">
    <property type="entry name" value="Glycos_transf_2"/>
    <property type="match status" value="1"/>
</dbReference>
<dbReference type="SUPFAM" id="SSF53448">
    <property type="entry name" value="Nucleotide-diphospho-sugar transferases"/>
    <property type="match status" value="1"/>
</dbReference>
<feature type="transmembrane region" description="Helical" evidence="3">
    <location>
        <begin position="20"/>
        <end position="38"/>
    </location>
</feature>
<proteinExistence type="predicted"/>
<dbReference type="InterPro" id="IPR027791">
    <property type="entry name" value="Galactosyl_T_C"/>
</dbReference>
<evidence type="ECO:0000313" key="6">
    <source>
        <dbReference type="EMBL" id="CAK9058709.1"/>
    </source>
</evidence>
<dbReference type="Gene3D" id="3.90.550.10">
    <property type="entry name" value="Spore Coat Polysaccharide Biosynthesis Protein SpsA, Chain A"/>
    <property type="match status" value="1"/>
</dbReference>
<evidence type="ECO:0000313" key="7">
    <source>
        <dbReference type="Proteomes" id="UP001642484"/>
    </source>
</evidence>
<gene>
    <name evidence="6" type="ORF">CCMP2556_LOCUS28941</name>
</gene>
<dbReference type="InterPro" id="IPR001173">
    <property type="entry name" value="Glyco_trans_2-like"/>
</dbReference>
<comment type="caution">
    <text evidence="6">The sequence shown here is derived from an EMBL/GenBank/DDBJ whole genome shotgun (WGS) entry which is preliminary data.</text>
</comment>
<dbReference type="InterPro" id="IPR029044">
    <property type="entry name" value="Nucleotide-diphossugar_trans"/>
</dbReference>